<keyword evidence="1" id="KW-0812">Transmembrane</keyword>
<name>A0ABU0HSN2_9HYPH</name>
<proteinExistence type="predicted"/>
<organism evidence="2 3">
    <name type="scientific">Methylobacterium persicinum</name>
    <dbReference type="NCBI Taxonomy" id="374426"/>
    <lineage>
        <taxon>Bacteria</taxon>
        <taxon>Pseudomonadati</taxon>
        <taxon>Pseudomonadota</taxon>
        <taxon>Alphaproteobacteria</taxon>
        <taxon>Hyphomicrobiales</taxon>
        <taxon>Methylobacteriaceae</taxon>
        <taxon>Methylobacterium</taxon>
    </lineage>
</organism>
<keyword evidence="1" id="KW-0472">Membrane</keyword>
<evidence type="ECO:0000313" key="3">
    <source>
        <dbReference type="Proteomes" id="UP001236369"/>
    </source>
</evidence>
<protein>
    <submittedName>
        <fullName evidence="2">Membrane protein YhiD involved in acid resistance</fullName>
    </submittedName>
</protein>
<comment type="caution">
    <text evidence="2">The sequence shown here is derived from an EMBL/GenBank/DDBJ whole genome shotgun (WGS) entry which is preliminary data.</text>
</comment>
<accession>A0ABU0HSN2</accession>
<keyword evidence="1" id="KW-1133">Transmembrane helix</keyword>
<reference evidence="2 3" key="1">
    <citation type="submission" date="2023-07" db="EMBL/GenBank/DDBJ databases">
        <title>Genomic Encyclopedia of Type Strains, Phase IV (KMG-IV): sequencing the most valuable type-strain genomes for metagenomic binning, comparative biology and taxonomic classification.</title>
        <authorList>
            <person name="Goeker M."/>
        </authorList>
    </citation>
    <scope>NUCLEOTIDE SEQUENCE [LARGE SCALE GENOMIC DNA]</scope>
    <source>
        <strain evidence="2 3">DSM 19562</strain>
    </source>
</reference>
<dbReference type="EMBL" id="JAUSVV010000027">
    <property type="protein sequence ID" value="MDQ0445344.1"/>
    <property type="molecule type" value="Genomic_DNA"/>
</dbReference>
<dbReference type="RefSeq" id="WP_238252681.1">
    <property type="nucleotide sequence ID" value="NZ_BPQX01000058.1"/>
</dbReference>
<gene>
    <name evidence="2" type="ORF">QO016_004873</name>
</gene>
<sequence>MLHSTGTDLLSRPEVHDHTTIAPHWLTASLGLVLTLIGIFLENVVPKGAASR</sequence>
<evidence type="ECO:0000256" key="1">
    <source>
        <dbReference type="SAM" id="Phobius"/>
    </source>
</evidence>
<feature type="transmembrane region" description="Helical" evidence="1">
    <location>
        <begin position="25"/>
        <end position="45"/>
    </location>
</feature>
<evidence type="ECO:0000313" key="2">
    <source>
        <dbReference type="EMBL" id="MDQ0445344.1"/>
    </source>
</evidence>
<dbReference type="Proteomes" id="UP001236369">
    <property type="component" value="Unassembled WGS sequence"/>
</dbReference>
<keyword evidence="3" id="KW-1185">Reference proteome</keyword>